<comment type="subunit">
    <text evidence="3 15">Monomer.</text>
</comment>
<dbReference type="FunFam" id="3.20.190.10:FF:000001">
    <property type="entry name" value="Formamidopyrimidine-DNA glycosylase"/>
    <property type="match status" value="1"/>
</dbReference>
<accession>A0A2K1Q128</accession>
<evidence type="ECO:0000256" key="13">
    <source>
        <dbReference type="ARBA" id="ARBA00023295"/>
    </source>
</evidence>
<feature type="active site" description="Proton donor; for beta-elimination activity" evidence="15">
    <location>
        <position position="58"/>
    </location>
</feature>
<keyword evidence="6 15" id="KW-0863">Zinc-finger</keyword>
<dbReference type="OrthoDB" id="9800855at2"/>
<feature type="domain" description="Formamidopyrimidine-DNA glycosylase catalytic" evidence="17">
    <location>
        <begin position="2"/>
        <end position="113"/>
    </location>
</feature>
<evidence type="ECO:0000256" key="8">
    <source>
        <dbReference type="ARBA" id="ARBA00022833"/>
    </source>
</evidence>
<dbReference type="GO" id="GO:0140078">
    <property type="term" value="F:class I DNA-(apurinic or apyrimidinic site) endonuclease activity"/>
    <property type="evidence" value="ECO:0007669"/>
    <property type="project" value="UniProtKB-EC"/>
</dbReference>
<gene>
    <name evidence="15" type="primary">mutM</name>
    <name evidence="15" type="synonym">fpg</name>
    <name evidence="18" type="ORF">Lysil_0256</name>
</gene>
<evidence type="ECO:0000256" key="3">
    <source>
        <dbReference type="ARBA" id="ARBA00011245"/>
    </source>
</evidence>
<evidence type="ECO:0000256" key="6">
    <source>
        <dbReference type="ARBA" id="ARBA00022771"/>
    </source>
</evidence>
<dbReference type="SUPFAM" id="SSF46946">
    <property type="entry name" value="S13-like H2TH domain"/>
    <property type="match status" value="1"/>
</dbReference>
<dbReference type="InterPro" id="IPR010979">
    <property type="entry name" value="Ribosomal_uS13-like_H2TH"/>
</dbReference>
<dbReference type="RefSeq" id="WP_103073783.1">
    <property type="nucleotide sequence ID" value="NZ_NPZB01000001.1"/>
</dbReference>
<dbReference type="SUPFAM" id="SSF57716">
    <property type="entry name" value="Glucocorticoid receptor-like (DNA-binding domain)"/>
    <property type="match status" value="1"/>
</dbReference>
<comment type="function">
    <text evidence="15">Involved in base excision repair of DNA damaged by oxidation or by mutagenic agents. Acts as DNA glycosylase that recognizes and removes damaged bases. Has a preference for oxidized purines, such as 7,8-dihydro-8-oxoguanine (8-oxoG). Has AP (apurinic/apyrimidinic) lyase activity and introduces nicks in the DNA strand. Cleaves the DNA backbone by beta-delta elimination to generate a single-strand break at the site of the removed base with both 3'- and 5'-phosphates.</text>
</comment>
<comment type="catalytic activity">
    <reaction evidence="1 15">
        <text>Hydrolysis of DNA containing ring-opened 7-methylguanine residues, releasing 2,6-diamino-4-hydroxy-5-(N-methyl)formamidopyrimidine.</text>
        <dbReference type="EC" id="3.2.2.23"/>
    </reaction>
</comment>
<evidence type="ECO:0000256" key="12">
    <source>
        <dbReference type="ARBA" id="ARBA00023268"/>
    </source>
</evidence>
<dbReference type="InterPro" id="IPR015886">
    <property type="entry name" value="H2TH_FPG"/>
</dbReference>
<dbReference type="InterPro" id="IPR010663">
    <property type="entry name" value="Znf_FPG/IleRS"/>
</dbReference>
<dbReference type="PANTHER" id="PTHR22993">
    <property type="entry name" value="FORMAMIDOPYRIMIDINE-DNA GLYCOSYLASE"/>
    <property type="match status" value="1"/>
</dbReference>
<dbReference type="Pfam" id="PF01149">
    <property type="entry name" value="Fapy_DNA_glyco"/>
    <property type="match status" value="1"/>
</dbReference>
<dbReference type="InterPro" id="IPR020629">
    <property type="entry name" value="FPG_Glyclase"/>
</dbReference>
<evidence type="ECO:0000256" key="15">
    <source>
        <dbReference type="HAMAP-Rule" id="MF_00103"/>
    </source>
</evidence>
<dbReference type="InterPro" id="IPR012319">
    <property type="entry name" value="FPG_cat"/>
</dbReference>
<feature type="binding site" evidence="15">
    <location>
        <position position="156"/>
    </location>
    <ligand>
        <name>DNA</name>
        <dbReference type="ChEBI" id="CHEBI:16991"/>
    </ligand>
</feature>
<evidence type="ECO:0000259" key="16">
    <source>
        <dbReference type="PROSITE" id="PS51066"/>
    </source>
</evidence>
<dbReference type="NCBIfam" id="NF002211">
    <property type="entry name" value="PRK01103.1"/>
    <property type="match status" value="1"/>
</dbReference>
<dbReference type="PROSITE" id="PS51066">
    <property type="entry name" value="ZF_FPG_2"/>
    <property type="match status" value="1"/>
</dbReference>
<dbReference type="Proteomes" id="UP000236220">
    <property type="component" value="Unassembled WGS sequence"/>
</dbReference>
<dbReference type="SMART" id="SM00898">
    <property type="entry name" value="Fapy_DNA_glyco"/>
    <property type="match status" value="1"/>
</dbReference>
<feature type="binding site" evidence="15">
    <location>
        <position position="110"/>
    </location>
    <ligand>
        <name>DNA</name>
        <dbReference type="ChEBI" id="CHEBI:16991"/>
    </ligand>
</feature>
<evidence type="ECO:0000256" key="10">
    <source>
        <dbReference type="ARBA" id="ARBA00023204"/>
    </source>
</evidence>
<keyword evidence="19" id="KW-1185">Reference proteome</keyword>
<dbReference type="InterPro" id="IPR035937">
    <property type="entry name" value="FPG_N"/>
</dbReference>
<dbReference type="GO" id="GO:0034039">
    <property type="term" value="F:8-oxo-7,8-dihydroguanine DNA N-glycosylase activity"/>
    <property type="evidence" value="ECO:0007669"/>
    <property type="project" value="TreeGrafter"/>
</dbReference>
<organism evidence="18 19">
    <name type="scientific">Solilutibacter silvestris</name>
    <dbReference type="NCBI Taxonomy" id="1645665"/>
    <lineage>
        <taxon>Bacteria</taxon>
        <taxon>Pseudomonadati</taxon>
        <taxon>Pseudomonadota</taxon>
        <taxon>Gammaproteobacteria</taxon>
        <taxon>Lysobacterales</taxon>
        <taxon>Lysobacteraceae</taxon>
        <taxon>Solilutibacter</taxon>
    </lineage>
</organism>
<feature type="binding site" evidence="15">
    <location>
        <position position="91"/>
    </location>
    <ligand>
        <name>DNA</name>
        <dbReference type="ChEBI" id="CHEBI:16991"/>
    </ligand>
</feature>
<protein>
    <recommendedName>
        <fullName evidence="15">Formamidopyrimidine-DNA glycosylase</fullName>
        <shortName evidence="15">Fapy-DNA glycosylase</shortName>
        <ecNumber evidence="15">3.2.2.23</ecNumber>
    </recommendedName>
    <alternativeName>
        <fullName evidence="15">DNA-(apurinic or apyrimidinic site) lyase MutM</fullName>
        <shortName evidence="15">AP lyase MutM</shortName>
        <ecNumber evidence="15">4.2.99.18</ecNumber>
    </alternativeName>
</protein>
<feature type="active site" description="Proton donor; for delta-elimination activity" evidence="15">
    <location>
        <position position="265"/>
    </location>
</feature>
<dbReference type="InterPro" id="IPR000214">
    <property type="entry name" value="Znf_DNA_glyclase/AP_lyase"/>
</dbReference>
<dbReference type="FunFam" id="1.10.8.50:FF:000003">
    <property type="entry name" value="Formamidopyrimidine-DNA glycosylase"/>
    <property type="match status" value="1"/>
</dbReference>
<dbReference type="GO" id="GO:0003684">
    <property type="term" value="F:damaged DNA binding"/>
    <property type="evidence" value="ECO:0007669"/>
    <property type="project" value="InterPro"/>
</dbReference>
<dbReference type="PANTHER" id="PTHR22993:SF9">
    <property type="entry name" value="FORMAMIDOPYRIMIDINE-DNA GLYCOSYLASE"/>
    <property type="match status" value="1"/>
</dbReference>
<evidence type="ECO:0000256" key="9">
    <source>
        <dbReference type="ARBA" id="ARBA00023125"/>
    </source>
</evidence>
<keyword evidence="12 15" id="KW-0511">Multifunctional enzyme</keyword>
<dbReference type="SUPFAM" id="SSF81624">
    <property type="entry name" value="N-terminal domain of MutM-like DNA repair proteins"/>
    <property type="match status" value="1"/>
</dbReference>
<keyword evidence="11 15" id="KW-0456">Lyase</keyword>
<keyword evidence="5 15" id="KW-0227">DNA damage</keyword>
<comment type="caution">
    <text evidence="18">The sequence shown here is derived from an EMBL/GenBank/DDBJ whole genome shotgun (WGS) entry which is preliminary data.</text>
</comment>
<evidence type="ECO:0000256" key="4">
    <source>
        <dbReference type="ARBA" id="ARBA00022723"/>
    </source>
</evidence>
<dbReference type="CDD" id="cd08966">
    <property type="entry name" value="EcFpg-like_N"/>
    <property type="match status" value="1"/>
</dbReference>
<dbReference type="GO" id="GO:0008270">
    <property type="term" value="F:zinc ion binding"/>
    <property type="evidence" value="ECO:0007669"/>
    <property type="project" value="UniProtKB-UniRule"/>
</dbReference>
<evidence type="ECO:0000256" key="11">
    <source>
        <dbReference type="ARBA" id="ARBA00023239"/>
    </source>
</evidence>
<keyword evidence="13 15" id="KW-0326">Glycosidase</keyword>
<feature type="active site" description="Proton donor" evidence="15">
    <location>
        <position position="3"/>
    </location>
</feature>
<evidence type="ECO:0000313" key="18">
    <source>
        <dbReference type="EMBL" id="PNS08627.1"/>
    </source>
</evidence>
<comment type="cofactor">
    <cofactor evidence="15">
        <name>Zn(2+)</name>
        <dbReference type="ChEBI" id="CHEBI:29105"/>
    </cofactor>
    <text evidence="15">Binds 1 zinc ion per subunit.</text>
</comment>
<evidence type="ECO:0000259" key="17">
    <source>
        <dbReference type="PROSITE" id="PS51068"/>
    </source>
</evidence>
<dbReference type="PROSITE" id="PS01242">
    <property type="entry name" value="ZF_FPG_1"/>
    <property type="match status" value="1"/>
</dbReference>
<dbReference type="SMART" id="SM01232">
    <property type="entry name" value="H2TH"/>
    <property type="match status" value="1"/>
</dbReference>
<feature type="domain" description="FPG-type" evidence="16">
    <location>
        <begin position="241"/>
        <end position="275"/>
    </location>
</feature>
<keyword evidence="9 15" id="KW-0238">DNA-binding</keyword>
<keyword evidence="8 15" id="KW-0862">Zinc</keyword>
<keyword evidence="4 15" id="KW-0479">Metal-binding</keyword>
<dbReference type="Pfam" id="PF06831">
    <property type="entry name" value="H2TH"/>
    <property type="match status" value="1"/>
</dbReference>
<dbReference type="EC" id="3.2.2.23" evidence="15"/>
<evidence type="ECO:0000313" key="19">
    <source>
        <dbReference type="Proteomes" id="UP000236220"/>
    </source>
</evidence>
<reference evidence="18 19" key="1">
    <citation type="submission" date="2017-08" db="EMBL/GenBank/DDBJ databases">
        <title>Lysobacter sylvestris genome.</title>
        <authorList>
            <person name="Zhang D.-C."/>
            <person name="Albuquerque L."/>
            <person name="Franca L."/>
            <person name="Froufe H.J.C."/>
            <person name="Barroso C."/>
            <person name="Egas C."/>
            <person name="Da Costa M."/>
            <person name="Margesin R."/>
        </authorList>
    </citation>
    <scope>NUCLEOTIDE SEQUENCE [LARGE SCALE GENOMIC DNA]</scope>
    <source>
        <strain evidence="18 19">AM20-91</strain>
    </source>
</reference>
<dbReference type="EMBL" id="NPZB01000001">
    <property type="protein sequence ID" value="PNS08627.1"/>
    <property type="molecule type" value="Genomic_DNA"/>
</dbReference>
<feature type="active site" description="Schiff-base intermediate with DNA" evidence="15">
    <location>
        <position position="2"/>
    </location>
</feature>
<dbReference type="HAMAP" id="MF_00103">
    <property type="entry name" value="Fapy_DNA_glycosyl"/>
    <property type="match status" value="1"/>
</dbReference>
<dbReference type="PROSITE" id="PS51068">
    <property type="entry name" value="FPG_CAT"/>
    <property type="match status" value="1"/>
</dbReference>
<keyword evidence="7 15" id="KW-0378">Hydrolase</keyword>
<dbReference type="Gene3D" id="1.10.8.50">
    <property type="match status" value="1"/>
</dbReference>
<dbReference type="EC" id="4.2.99.18" evidence="15"/>
<sequence>MPELPEVETTRRGLLPHVVGRRVRKMILRRPDLRLPIPPELPKLLRDQPILDISRRAKYLLMETGRGSALWHLGMSGSLRVLPAATPLRAHDHVDVELDSGHVLRFNDPRRFGLLLWQPLGTIHPLLQSLGPEPLSDDFDGVAFNGDHLFRLSRGRSAPVKTFLMDQSVVVGVGNIYAAEALFAAGIAPTREAGKVSLDRYRKLADAVRVILAHAIDRGGTTLRDFISPDGLPGYFEQELLVYGRGGEPCRVCGRRLREDRIGQRASVWCSHCQR</sequence>
<comment type="catalytic activity">
    <reaction evidence="14 15">
        <text>2'-deoxyribonucleotide-(2'-deoxyribose 5'-phosphate)-2'-deoxyribonucleotide-DNA = a 3'-end 2'-deoxyribonucleotide-(2,3-dehydro-2,3-deoxyribose 5'-phosphate)-DNA + a 5'-end 5'-phospho-2'-deoxyribonucleoside-DNA + H(+)</text>
        <dbReference type="Rhea" id="RHEA:66592"/>
        <dbReference type="Rhea" id="RHEA-COMP:13180"/>
        <dbReference type="Rhea" id="RHEA-COMP:16897"/>
        <dbReference type="Rhea" id="RHEA-COMP:17067"/>
        <dbReference type="ChEBI" id="CHEBI:15378"/>
        <dbReference type="ChEBI" id="CHEBI:136412"/>
        <dbReference type="ChEBI" id="CHEBI:157695"/>
        <dbReference type="ChEBI" id="CHEBI:167181"/>
        <dbReference type="EC" id="4.2.99.18"/>
    </reaction>
</comment>
<evidence type="ECO:0000256" key="7">
    <source>
        <dbReference type="ARBA" id="ARBA00022801"/>
    </source>
</evidence>
<dbReference type="InterPro" id="IPR015887">
    <property type="entry name" value="DNA_glyclase_Znf_dom_DNA_BS"/>
</dbReference>
<dbReference type="Pfam" id="PF06827">
    <property type="entry name" value="zf-FPG_IleRS"/>
    <property type="match status" value="1"/>
</dbReference>
<dbReference type="GO" id="GO:0006284">
    <property type="term" value="P:base-excision repair"/>
    <property type="evidence" value="ECO:0007669"/>
    <property type="project" value="InterPro"/>
</dbReference>
<keyword evidence="10 15" id="KW-0234">DNA repair</keyword>
<dbReference type="NCBIfam" id="TIGR00577">
    <property type="entry name" value="fpg"/>
    <property type="match status" value="1"/>
</dbReference>
<evidence type="ECO:0000256" key="14">
    <source>
        <dbReference type="ARBA" id="ARBA00044632"/>
    </source>
</evidence>
<evidence type="ECO:0000256" key="2">
    <source>
        <dbReference type="ARBA" id="ARBA00009409"/>
    </source>
</evidence>
<dbReference type="Gene3D" id="3.20.190.10">
    <property type="entry name" value="MutM-like, N-terminal"/>
    <property type="match status" value="1"/>
</dbReference>
<dbReference type="AlphaFoldDB" id="A0A2K1Q128"/>
<proteinExistence type="inferred from homology"/>
<evidence type="ECO:0000256" key="5">
    <source>
        <dbReference type="ARBA" id="ARBA00022763"/>
    </source>
</evidence>
<evidence type="ECO:0000256" key="1">
    <source>
        <dbReference type="ARBA" id="ARBA00001668"/>
    </source>
</evidence>
<name>A0A2K1Q128_9GAMM</name>
<comment type="similarity">
    <text evidence="2 15">Belongs to the FPG family.</text>
</comment>